<proteinExistence type="predicted"/>
<comment type="caution">
    <text evidence="7">The sequence shown here is derived from an EMBL/GenBank/DDBJ whole genome shotgun (WGS) entry which is preliminary data.</text>
</comment>
<dbReference type="PANTHER" id="PTHR43182">
    <property type="entry name" value="COBALT-PRECORRIN-6B C(15)-METHYLTRANSFERASE (DECARBOXYLATING)"/>
    <property type="match status" value="1"/>
</dbReference>
<dbReference type="GO" id="GO:0009236">
    <property type="term" value="P:cobalamin biosynthetic process"/>
    <property type="evidence" value="ECO:0007669"/>
    <property type="project" value="UniProtKB-UniPathway"/>
</dbReference>
<keyword evidence="8" id="KW-1185">Reference proteome</keyword>
<keyword evidence="4 7" id="KW-0808">Transferase</keyword>
<feature type="domain" description="Methyltransferase" evidence="6">
    <location>
        <begin position="36"/>
        <end position="136"/>
    </location>
</feature>
<dbReference type="PANTHER" id="PTHR43182:SF1">
    <property type="entry name" value="COBALT-PRECORRIN-7 C(5)-METHYLTRANSFERASE"/>
    <property type="match status" value="1"/>
</dbReference>
<keyword evidence="2" id="KW-0169">Cobalamin biosynthesis</keyword>
<evidence type="ECO:0000313" key="8">
    <source>
        <dbReference type="Proteomes" id="UP000430222"/>
    </source>
</evidence>
<dbReference type="SUPFAM" id="SSF53335">
    <property type="entry name" value="S-adenosyl-L-methionine-dependent methyltransferases"/>
    <property type="match status" value="1"/>
</dbReference>
<dbReference type="UniPathway" id="UPA00148"/>
<comment type="pathway">
    <text evidence="1">Cofactor biosynthesis; adenosylcobalamin biosynthesis.</text>
</comment>
<evidence type="ECO:0000256" key="3">
    <source>
        <dbReference type="ARBA" id="ARBA00022603"/>
    </source>
</evidence>
<keyword evidence="5" id="KW-0949">S-adenosyl-L-methionine</keyword>
<gene>
    <name evidence="7" type="primary">cbiT</name>
    <name evidence="7" type="ORF">FYJ78_08250</name>
</gene>
<evidence type="ECO:0000256" key="1">
    <source>
        <dbReference type="ARBA" id="ARBA00004953"/>
    </source>
</evidence>
<evidence type="ECO:0000313" key="7">
    <source>
        <dbReference type="EMBL" id="MSV25170.1"/>
    </source>
</evidence>
<dbReference type="NCBIfam" id="TIGR02469">
    <property type="entry name" value="CbiT"/>
    <property type="match status" value="1"/>
</dbReference>
<dbReference type="EMBL" id="VUNL01000008">
    <property type="protein sequence ID" value="MSV25170.1"/>
    <property type="molecule type" value="Genomic_DNA"/>
</dbReference>
<dbReference type="InterPro" id="IPR025714">
    <property type="entry name" value="Methyltranfer_dom"/>
</dbReference>
<name>A0A6I2UYH1_9FIRM</name>
<dbReference type="GO" id="GO:0032259">
    <property type="term" value="P:methylation"/>
    <property type="evidence" value="ECO:0007669"/>
    <property type="project" value="UniProtKB-KW"/>
</dbReference>
<evidence type="ECO:0000256" key="5">
    <source>
        <dbReference type="ARBA" id="ARBA00022691"/>
    </source>
</evidence>
<dbReference type="InterPro" id="IPR014008">
    <property type="entry name" value="Cbl_synth_MTase_CbiT"/>
</dbReference>
<organism evidence="7 8">
    <name type="scientific">Selenomonas montiformis</name>
    <dbReference type="NCBI Taxonomy" id="2652285"/>
    <lineage>
        <taxon>Bacteria</taxon>
        <taxon>Bacillati</taxon>
        <taxon>Bacillota</taxon>
        <taxon>Negativicutes</taxon>
        <taxon>Selenomonadales</taxon>
        <taxon>Selenomonadaceae</taxon>
        <taxon>Selenomonas</taxon>
    </lineage>
</organism>
<evidence type="ECO:0000256" key="4">
    <source>
        <dbReference type="ARBA" id="ARBA00022679"/>
    </source>
</evidence>
<dbReference type="Proteomes" id="UP000430222">
    <property type="component" value="Unassembled WGS sequence"/>
</dbReference>
<dbReference type="Gene3D" id="3.40.50.150">
    <property type="entry name" value="Vaccinia Virus protein VP39"/>
    <property type="match status" value="1"/>
</dbReference>
<reference evidence="7 8" key="1">
    <citation type="submission" date="2019-08" db="EMBL/GenBank/DDBJ databases">
        <title>In-depth cultivation of the pig gut microbiome towards novel bacterial diversity and tailored functional studies.</title>
        <authorList>
            <person name="Wylensek D."/>
            <person name="Hitch T.C.A."/>
            <person name="Clavel T."/>
        </authorList>
    </citation>
    <scope>NUCLEOTIDE SEQUENCE [LARGE SCALE GENOMIC DNA]</scope>
    <source>
        <strain evidence="8">WCA-380-WT-3B3</strain>
    </source>
</reference>
<dbReference type="Pfam" id="PF13847">
    <property type="entry name" value="Methyltransf_31"/>
    <property type="match status" value="1"/>
</dbReference>
<evidence type="ECO:0000256" key="2">
    <source>
        <dbReference type="ARBA" id="ARBA00022573"/>
    </source>
</evidence>
<dbReference type="InterPro" id="IPR029063">
    <property type="entry name" value="SAM-dependent_MTases_sf"/>
</dbReference>
<dbReference type="GO" id="GO:0008276">
    <property type="term" value="F:protein methyltransferase activity"/>
    <property type="evidence" value="ECO:0007669"/>
    <property type="project" value="InterPro"/>
</dbReference>
<dbReference type="InterPro" id="IPR050714">
    <property type="entry name" value="Cobalamin_biosynth_MTase"/>
</dbReference>
<evidence type="ECO:0000259" key="6">
    <source>
        <dbReference type="Pfam" id="PF13847"/>
    </source>
</evidence>
<dbReference type="AlphaFoldDB" id="A0A6I2UYH1"/>
<protein>
    <submittedName>
        <fullName evidence="7">Precorrin-6Y C5,15-methyltransferase (Decarboxylating) subunit CbiT</fullName>
    </submittedName>
</protein>
<dbReference type="RefSeq" id="WP_154620948.1">
    <property type="nucleotide sequence ID" value="NZ_VUNL01000008.1"/>
</dbReference>
<keyword evidence="3 7" id="KW-0489">Methyltransferase</keyword>
<sequence length="199" mass="21717">MYFLGIDDEEFIRSDVPMTKQEIRILTLVKAHIAPDSVVYDIGAGTGSLSIEAARLAPQGHVYALERNPDGIRLIRANASNFSVPNVTAIETEAPDGMDELPQADAVLIGGSGQRLSPILDVVSSRLKAGGRVVLNCITVQTLLAGIDYFRTHDRMFSYEAVQVQVNRLRQVGPYDMARAENPIYLVTAEKNVALSFGQ</sequence>
<dbReference type="CDD" id="cd02440">
    <property type="entry name" value="AdoMet_MTases"/>
    <property type="match status" value="1"/>
</dbReference>
<accession>A0A6I2UYH1</accession>